<name>A0A411ZWA1_9FIRM</name>
<accession>A0A411ZWA1</accession>
<feature type="domain" description="HTH cro/C1-type" evidence="1">
    <location>
        <begin position="7"/>
        <end position="62"/>
    </location>
</feature>
<dbReference type="SMART" id="SM00530">
    <property type="entry name" value="HTH_XRE"/>
    <property type="match status" value="1"/>
</dbReference>
<dbReference type="Proteomes" id="UP000284662">
    <property type="component" value="Unassembled WGS sequence"/>
</dbReference>
<sequence length="268" mass="31881">MSFQENLRYYREKAGYKQAKDFAKVLDVPYPTYVGYESQGREPKYNTLCKIADILQVSTDDLLGRTTNILGKNEDERLKQTLNKILSNIDYLYLNVKNIDKDVVYFDIGFVRYIYSDKPIEGLDDYIIDTVKKMGKDNLMFIYDKKRKIDIFDTISINKKDVISFINNGKKFAEELEQINIANSLISRIIKTINLQFDMTINENKKDFSQYKKSVNKNQEKDFNSFFEKVNILTDYWIDKKNKIDELWEIYQKHRTNIHIEYKANSYK</sequence>
<gene>
    <name evidence="2" type="ORF">DWZ11_03770</name>
</gene>
<proteinExistence type="predicted"/>
<dbReference type="EMBL" id="QRST01000004">
    <property type="protein sequence ID" value="RGQ07087.1"/>
    <property type="molecule type" value="Genomic_DNA"/>
</dbReference>
<dbReference type="SUPFAM" id="SSF47413">
    <property type="entry name" value="lambda repressor-like DNA-binding domains"/>
    <property type="match status" value="1"/>
</dbReference>
<protein>
    <submittedName>
        <fullName evidence="2">XRE family transcriptional regulator</fullName>
    </submittedName>
</protein>
<organism evidence="2 3">
    <name type="scientific">Megamonas rupellensis</name>
    <dbReference type="NCBI Taxonomy" id="491921"/>
    <lineage>
        <taxon>Bacteria</taxon>
        <taxon>Bacillati</taxon>
        <taxon>Bacillota</taxon>
        <taxon>Negativicutes</taxon>
        <taxon>Selenomonadales</taxon>
        <taxon>Selenomonadaceae</taxon>
        <taxon>Megamonas</taxon>
    </lineage>
</organism>
<evidence type="ECO:0000259" key="1">
    <source>
        <dbReference type="PROSITE" id="PS50943"/>
    </source>
</evidence>
<dbReference type="RefSeq" id="WP_117976291.1">
    <property type="nucleotide sequence ID" value="NZ_QRST01000004.1"/>
</dbReference>
<evidence type="ECO:0000313" key="3">
    <source>
        <dbReference type="Proteomes" id="UP000284662"/>
    </source>
</evidence>
<dbReference type="Pfam" id="PF01381">
    <property type="entry name" value="HTH_3"/>
    <property type="match status" value="1"/>
</dbReference>
<dbReference type="InterPro" id="IPR001387">
    <property type="entry name" value="Cro/C1-type_HTH"/>
</dbReference>
<dbReference type="GO" id="GO:0003677">
    <property type="term" value="F:DNA binding"/>
    <property type="evidence" value="ECO:0007669"/>
    <property type="project" value="InterPro"/>
</dbReference>
<dbReference type="CDD" id="cd00093">
    <property type="entry name" value="HTH_XRE"/>
    <property type="match status" value="1"/>
</dbReference>
<evidence type="ECO:0000313" key="2">
    <source>
        <dbReference type="EMBL" id="RGQ07087.1"/>
    </source>
</evidence>
<reference evidence="2 3" key="1">
    <citation type="submission" date="2018-08" db="EMBL/GenBank/DDBJ databases">
        <title>A genome reference for cultivated species of the human gut microbiota.</title>
        <authorList>
            <person name="Zou Y."/>
            <person name="Xue W."/>
            <person name="Luo G."/>
        </authorList>
    </citation>
    <scope>NUCLEOTIDE SEQUENCE [LARGE SCALE GENOMIC DNA]</scope>
    <source>
        <strain evidence="2 3">AF29-2</strain>
    </source>
</reference>
<dbReference type="Gene3D" id="1.10.260.40">
    <property type="entry name" value="lambda repressor-like DNA-binding domains"/>
    <property type="match status" value="1"/>
</dbReference>
<dbReference type="AlphaFoldDB" id="A0A411ZWA1"/>
<comment type="caution">
    <text evidence="2">The sequence shown here is derived from an EMBL/GenBank/DDBJ whole genome shotgun (WGS) entry which is preliminary data.</text>
</comment>
<dbReference type="InterPro" id="IPR010982">
    <property type="entry name" value="Lambda_DNA-bd_dom_sf"/>
</dbReference>
<dbReference type="PROSITE" id="PS50943">
    <property type="entry name" value="HTH_CROC1"/>
    <property type="match status" value="1"/>
</dbReference>